<dbReference type="EMBL" id="JAEAOA010001733">
    <property type="protein sequence ID" value="KAK3588692.1"/>
    <property type="molecule type" value="Genomic_DNA"/>
</dbReference>
<accession>A0AAE0VTL1</accession>
<comment type="caution">
    <text evidence="2">The sequence shown here is derived from an EMBL/GenBank/DDBJ whole genome shotgun (WGS) entry which is preliminary data.</text>
</comment>
<evidence type="ECO:0000313" key="2">
    <source>
        <dbReference type="EMBL" id="KAK3588692.1"/>
    </source>
</evidence>
<feature type="region of interest" description="Disordered" evidence="1">
    <location>
        <begin position="12"/>
        <end position="53"/>
    </location>
</feature>
<dbReference type="Proteomes" id="UP001195483">
    <property type="component" value="Unassembled WGS sequence"/>
</dbReference>
<organism evidence="2 3">
    <name type="scientific">Potamilus streckersoni</name>
    <dbReference type="NCBI Taxonomy" id="2493646"/>
    <lineage>
        <taxon>Eukaryota</taxon>
        <taxon>Metazoa</taxon>
        <taxon>Spiralia</taxon>
        <taxon>Lophotrochozoa</taxon>
        <taxon>Mollusca</taxon>
        <taxon>Bivalvia</taxon>
        <taxon>Autobranchia</taxon>
        <taxon>Heteroconchia</taxon>
        <taxon>Palaeoheterodonta</taxon>
        <taxon>Unionida</taxon>
        <taxon>Unionoidea</taxon>
        <taxon>Unionidae</taxon>
        <taxon>Ambleminae</taxon>
        <taxon>Lampsilini</taxon>
        <taxon>Potamilus</taxon>
    </lineage>
</organism>
<evidence type="ECO:0000313" key="3">
    <source>
        <dbReference type="Proteomes" id="UP001195483"/>
    </source>
</evidence>
<feature type="compositionally biased region" description="Low complexity" evidence="1">
    <location>
        <begin position="32"/>
        <end position="42"/>
    </location>
</feature>
<gene>
    <name evidence="2" type="ORF">CHS0354_028902</name>
</gene>
<dbReference type="AlphaFoldDB" id="A0AAE0VTL1"/>
<evidence type="ECO:0000256" key="1">
    <source>
        <dbReference type="SAM" id="MobiDB-lite"/>
    </source>
</evidence>
<name>A0AAE0VTL1_9BIVA</name>
<sequence length="256" mass="29040">MGNICCKCCTCENDSDSSESNIRTPLLGSHTSNSQSINNDSQSARRYNPREYKRQTESLKVTDMITVPVESIDKKFKDLSKQYNDVMDADTILQLEIHNLKLYFVVETSGIPVLKECLKILASRCGVAKIKIERKSKTFLEVSYDPEDVSENCTVSPELVLEPLRHYKTTFNHAKVVLQHTPDIKEKISVIINDKQTMLKEIAEVDPMRDGGAEGMKAIMSNIKKLKQMNLNINDVQQRTEQTCRELIDASKSFCV</sequence>
<reference evidence="2" key="1">
    <citation type="journal article" date="2021" name="Genome Biol. Evol.">
        <title>A High-Quality Reference Genome for a Parasitic Bivalve with Doubly Uniparental Inheritance (Bivalvia: Unionida).</title>
        <authorList>
            <person name="Smith C.H."/>
        </authorList>
    </citation>
    <scope>NUCLEOTIDE SEQUENCE</scope>
    <source>
        <strain evidence="2">CHS0354</strain>
    </source>
</reference>
<protein>
    <submittedName>
        <fullName evidence="2">Uncharacterized protein</fullName>
    </submittedName>
</protein>
<reference evidence="2" key="2">
    <citation type="journal article" date="2021" name="Genome Biol. Evol.">
        <title>Developing a high-quality reference genome for a parasitic bivalve with doubly uniparental inheritance (Bivalvia: Unionida).</title>
        <authorList>
            <person name="Smith C.H."/>
        </authorList>
    </citation>
    <scope>NUCLEOTIDE SEQUENCE</scope>
    <source>
        <strain evidence="2">CHS0354</strain>
        <tissue evidence="2">Mantle</tissue>
    </source>
</reference>
<keyword evidence="3" id="KW-1185">Reference proteome</keyword>
<reference evidence="2" key="3">
    <citation type="submission" date="2023-05" db="EMBL/GenBank/DDBJ databases">
        <authorList>
            <person name="Smith C.H."/>
        </authorList>
    </citation>
    <scope>NUCLEOTIDE SEQUENCE</scope>
    <source>
        <strain evidence="2">CHS0354</strain>
        <tissue evidence="2">Mantle</tissue>
    </source>
</reference>
<proteinExistence type="predicted"/>